<accession>A0A835HBC6</accession>
<dbReference type="GO" id="GO:0009451">
    <property type="term" value="P:RNA modification"/>
    <property type="evidence" value="ECO:0007669"/>
    <property type="project" value="InterPro"/>
</dbReference>
<dbReference type="AlphaFoldDB" id="A0A835HBC6"/>
<feature type="repeat" description="PPR" evidence="2">
    <location>
        <begin position="238"/>
        <end position="272"/>
    </location>
</feature>
<gene>
    <name evidence="3" type="ORF">IFM89_037611</name>
</gene>
<feature type="repeat" description="PPR" evidence="2">
    <location>
        <begin position="133"/>
        <end position="167"/>
    </location>
</feature>
<evidence type="ECO:0000256" key="1">
    <source>
        <dbReference type="ARBA" id="ARBA00022737"/>
    </source>
</evidence>
<dbReference type="PROSITE" id="PS51375">
    <property type="entry name" value="PPR"/>
    <property type="match status" value="3"/>
</dbReference>
<reference evidence="3 4" key="1">
    <citation type="submission" date="2020-10" db="EMBL/GenBank/DDBJ databases">
        <title>The Coptis chinensis genome and diversification of protoberbering-type alkaloids.</title>
        <authorList>
            <person name="Wang B."/>
            <person name="Shu S."/>
            <person name="Song C."/>
            <person name="Liu Y."/>
        </authorList>
    </citation>
    <scope>NUCLEOTIDE SEQUENCE [LARGE SCALE GENOMIC DNA]</scope>
    <source>
        <strain evidence="3">HL-2020</strain>
        <tissue evidence="3">Leaf</tissue>
    </source>
</reference>
<dbReference type="Gene3D" id="1.25.40.10">
    <property type="entry name" value="Tetratricopeptide repeat domain"/>
    <property type="match status" value="3"/>
</dbReference>
<dbReference type="FunFam" id="1.25.40.10:FF:000090">
    <property type="entry name" value="Pentatricopeptide repeat-containing protein, chloroplastic"/>
    <property type="match status" value="1"/>
</dbReference>
<dbReference type="InterPro" id="IPR011990">
    <property type="entry name" value="TPR-like_helical_dom_sf"/>
</dbReference>
<organism evidence="3 4">
    <name type="scientific">Coptis chinensis</name>
    <dbReference type="NCBI Taxonomy" id="261450"/>
    <lineage>
        <taxon>Eukaryota</taxon>
        <taxon>Viridiplantae</taxon>
        <taxon>Streptophyta</taxon>
        <taxon>Embryophyta</taxon>
        <taxon>Tracheophyta</taxon>
        <taxon>Spermatophyta</taxon>
        <taxon>Magnoliopsida</taxon>
        <taxon>Ranunculales</taxon>
        <taxon>Ranunculaceae</taxon>
        <taxon>Coptidoideae</taxon>
        <taxon>Coptis</taxon>
    </lineage>
</organism>
<protein>
    <recommendedName>
        <fullName evidence="5">Pentatricopeptide repeat-containing protein</fullName>
    </recommendedName>
</protein>
<dbReference type="OrthoDB" id="45007at2759"/>
<sequence>MVVSTSLVEMYFKYGNLSGLVYLFDEISERDVVLWTAMVTGFSQNGLVYEALEFFARMVREGIRPNGITLSSVLSACSKLMVVNLGKSVHGFSIRNDVFKDDVVLKTAFVDMYAKCRNLDYGIRIFDGMKEKSSVSWNVIITGCANNGSNDDMLQLFKEMIWSSRERPKSSILASVLQVCGGTTDLLHGREVHGHIVRRSCSSISDTLLENNALIDMYAKSGDFDSAVTLFKSVTNKNVVTWTTMIMGYGMHGLSREALQLFDEMTKFGIRPDSITFIALLSACSHGKLVEEGKKFYLSMQRDYNIDPEMKHFGCMVDLYGRAGLLEEAHNFIESMPVEPTEFIWAALLSSCRIYKNLDLGEKAAIEALILNQHTLVTNIRRFRTTEGSE</sequence>
<comment type="caution">
    <text evidence="3">The sequence shown here is derived from an EMBL/GenBank/DDBJ whole genome shotgun (WGS) entry which is preliminary data.</text>
</comment>
<keyword evidence="4" id="KW-1185">Reference proteome</keyword>
<feature type="repeat" description="PPR" evidence="2">
    <location>
        <begin position="31"/>
        <end position="65"/>
    </location>
</feature>
<dbReference type="Proteomes" id="UP000631114">
    <property type="component" value="Unassembled WGS sequence"/>
</dbReference>
<dbReference type="PANTHER" id="PTHR47926:SF344">
    <property type="entry name" value="OS07G0636900 PROTEIN"/>
    <property type="match status" value="1"/>
</dbReference>
<keyword evidence="1" id="KW-0677">Repeat</keyword>
<evidence type="ECO:0000256" key="2">
    <source>
        <dbReference type="PROSITE-ProRule" id="PRU00708"/>
    </source>
</evidence>
<dbReference type="PANTHER" id="PTHR47926">
    <property type="entry name" value="PENTATRICOPEPTIDE REPEAT-CONTAINING PROTEIN"/>
    <property type="match status" value="1"/>
</dbReference>
<dbReference type="GO" id="GO:0003723">
    <property type="term" value="F:RNA binding"/>
    <property type="evidence" value="ECO:0007669"/>
    <property type="project" value="InterPro"/>
</dbReference>
<dbReference type="NCBIfam" id="TIGR00756">
    <property type="entry name" value="PPR"/>
    <property type="match status" value="4"/>
</dbReference>
<evidence type="ECO:0000313" key="3">
    <source>
        <dbReference type="EMBL" id="KAF9595182.1"/>
    </source>
</evidence>
<evidence type="ECO:0000313" key="4">
    <source>
        <dbReference type="Proteomes" id="UP000631114"/>
    </source>
</evidence>
<dbReference type="Pfam" id="PF13041">
    <property type="entry name" value="PPR_2"/>
    <property type="match status" value="2"/>
</dbReference>
<evidence type="ECO:0008006" key="5">
    <source>
        <dbReference type="Google" id="ProtNLM"/>
    </source>
</evidence>
<name>A0A835HBC6_9MAGN</name>
<dbReference type="InterPro" id="IPR002885">
    <property type="entry name" value="PPR_rpt"/>
</dbReference>
<dbReference type="Pfam" id="PF01535">
    <property type="entry name" value="PPR"/>
    <property type="match status" value="3"/>
</dbReference>
<proteinExistence type="predicted"/>
<dbReference type="EMBL" id="JADFTS010000008">
    <property type="protein sequence ID" value="KAF9595182.1"/>
    <property type="molecule type" value="Genomic_DNA"/>
</dbReference>
<dbReference type="InterPro" id="IPR046960">
    <property type="entry name" value="PPR_At4g14850-like_plant"/>
</dbReference>